<name>A0A4P9CFI9_EUBML</name>
<reference evidence="1 2" key="1">
    <citation type="submission" date="2018-05" db="EMBL/GenBank/DDBJ databases">
        <title>Genome comparison of Eubacterium sp.</title>
        <authorList>
            <person name="Feng Y."/>
            <person name="Sanchez-Andrea I."/>
            <person name="Stams A.J.M."/>
            <person name="De Vos W.M."/>
        </authorList>
    </citation>
    <scope>NUCLEOTIDE SEQUENCE [LARGE SCALE GENOMIC DNA]</scope>
    <source>
        <strain evidence="1 2">YI</strain>
    </source>
</reference>
<dbReference type="CDD" id="cd11532">
    <property type="entry name" value="NTP-PPase_COG4997"/>
    <property type="match status" value="1"/>
</dbReference>
<protein>
    <recommendedName>
        <fullName evidence="3">Phosphoribosyl-ATP pyrophosphohydrolase</fullName>
    </recommendedName>
</protein>
<dbReference type="RefSeq" id="WP_058695232.1">
    <property type="nucleotide sequence ID" value="NZ_CABJDW020000004.1"/>
</dbReference>
<accession>A0A4P9CFI9</accession>
<evidence type="ECO:0000313" key="1">
    <source>
        <dbReference type="EMBL" id="QCT73542.1"/>
    </source>
</evidence>
<gene>
    <name evidence="1" type="ORF">CPZ25_020280</name>
</gene>
<dbReference type="EMBL" id="CP029487">
    <property type="protein sequence ID" value="QCT73542.1"/>
    <property type="molecule type" value="Genomic_DNA"/>
</dbReference>
<dbReference type="AlphaFoldDB" id="A0A4P9CFI9"/>
<dbReference type="InterPro" id="IPR038735">
    <property type="entry name" value="MSMEG_1276-like_NTP-PPase_dom"/>
</dbReference>
<sequence>MKHEYNKLVRDKIPDIIRESGRSCDYKILSDAEVLDALKDKLIEKANIFAERPSEDEISDIYELIDAIVEKFDYEPMHIDYLKLQNKESKGTYSGNTFLISADDGN</sequence>
<dbReference type="Proteomes" id="UP000218387">
    <property type="component" value="Chromosome"/>
</dbReference>
<dbReference type="KEGG" id="emt:CPZ25_020280"/>
<evidence type="ECO:0008006" key="3">
    <source>
        <dbReference type="Google" id="ProtNLM"/>
    </source>
</evidence>
<proteinExistence type="predicted"/>
<evidence type="ECO:0000313" key="2">
    <source>
        <dbReference type="Proteomes" id="UP000218387"/>
    </source>
</evidence>
<keyword evidence="2" id="KW-1185">Reference proteome</keyword>
<organism evidence="1 2">
    <name type="scientific">Eubacterium maltosivorans</name>
    <dbReference type="NCBI Taxonomy" id="2041044"/>
    <lineage>
        <taxon>Bacteria</taxon>
        <taxon>Bacillati</taxon>
        <taxon>Bacillota</taxon>
        <taxon>Clostridia</taxon>
        <taxon>Eubacteriales</taxon>
        <taxon>Eubacteriaceae</taxon>
        <taxon>Eubacterium</taxon>
    </lineage>
</organism>